<dbReference type="EnsemblProtists" id="EOD30960">
    <property type="protein sequence ID" value="EOD30960"/>
    <property type="gene ID" value="EMIHUDRAFT_434313"/>
</dbReference>
<dbReference type="KEGG" id="ehx:EMIHUDRAFT_434313"/>
<sequence>MSSFLGDVVFWPTEVSGRAFVAGMVAMAVVKVLLERALFPLARKSMPPAAFAGGRIDPNLSFFTIHFLVNMVVCYLAVPDTLWVLAHPVEWRASENLGHALVMAVHIFHVLFYYDSLTTMDYVHHGVSVGLVGSMGYLFLWGAGLHAMDFFICGLPGGLDYGMLALVKMGALRKITNKRVNKWLNIAVRWPGILLVCYIMVVTKLNMGDSAPVGWLPIWLVLFLHGGNGLYFAARVVTNTAEAEYALRMEKKAAKQ</sequence>
<feature type="transmembrane region" description="Helical" evidence="1">
    <location>
        <begin position="213"/>
        <end position="234"/>
    </location>
</feature>
<dbReference type="KEGG" id="ehx:EMIHUDRAFT_446459"/>
<feature type="transmembrane region" description="Helical" evidence="1">
    <location>
        <begin position="126"/>
        <end position="144"/>
    </location>
</feature>
<reference evidence="3" key="1">
    <citation type="journal article" date="2013" name="Nature">
        <title>Pan genome of the phytoplankton Emiliania underpins its global distribution.</title>
        <authorList>
            <person name="Read B.A."/>
            <person name="Kegel J."/>
            <person name="Klute M.J."/>
            <person name="Kuo A."/>
            <person name="Lefebvre S.C."/>
            <person name="Maumus F."/>
            <person name="Mayer C."/>
            <person name="Miller J."/>
            <person name="Monier A."/>
            <person name="Salamov A."/>
            <person name="Young J."/>
            <person name="Aguilar M."/>
            <person name="Claverie J.M."/>
            <person name="Frickenhaus S."/>
            <person name="Gonzalez K."/>
            <person name="Herman E.K."/>
            <person name="Lin Y.C."/>
            <person name="Napier J."/>
            <person name="Ogata H."/>
            <person name="Sarno A.F."/>
            <person name="Shmutz J."/>
            <person name="Schroeder D."/>
            <person name="de Vargas C."/>
            <person name="Verret F."/>
            <person name="von Dassow P."/>
            <person name="Valentin K."/>
            <person name="Van de Peer Y."/>
            <person name="Wheeler G."/>
            <person name="Dacks J.B."/>
            <person name="Delwiche C.F."/>
            <person name="Dyhrman S.T."/>
            <person name="Glockner G."/>
            <person name="John U."/>
            <person name="Richards T."/>
            <person name="Worden A.Z."/>
            <person name="Zhang X."/>
            <person name="Grigoriev I.V."/>
            <person name="Allen A.E."/>
            <person name="Bidle K."/>
            <person name="Borodovsky M."/>
            <person name="Bowler C."/>
            <person name="Brownlee C."/>
            <person name="Cock J.M."/>
            <person name="Elias M."/>
            <person name="Gladyshev V.N."/>
            <person name="Groth M."/>
            <person name="Guda C."/>
            <person name="Hadaegh A."/>
            <person name="Iglesias-Rodriguez M.D."/>
            <person name="Jenkins J."/>
            <person name="Jones B.M."/>
            <person name="Lawson T."/>
            <person name="Leese F."/>
            <person name="Lindquist E."/>
            <person name="Lobanov A."/>
            <person name="Lomsadze A."/>
            <person name="Malik S.B."/>
            <person name="Marsh M.E."/>
            <person name="Mackinder L."/>
            <person name="Mock T."/>
            <person name="Mueller-Roeber B."/>
            <person name="Pagarete A."/>
            <person name="Parker M."/>
            <person name="Probert I."/>
            <person name="Quesneville H."/>
            <person name="Raines C."/>
            <person name="Rensing S.A."/>
            <person name="Riano-Pachon D.M."/>
            <person name="Richier S."/>
            <person name="Rokitta S."/>
            <person name="Shiraiwa Y."/>
            <person name="Soanes D.M."/>
            <person name="van der Giezen M."/>
            <person name="Wahlund T.M."/>
            <person name="Williams B."/>
            <person name="Wilson W."/>
            <person name="Wolfe G."/>
            <person name="Wurch L.L."/>
        </authorList>
    </citation>
    <scope>NUCLEOTIDE SEQUENCE</scope>
</reference>
<name>A0A0D3K5C5_EMIH1</name>
<accession>A0A0D3K5C5</accession>
<dbReference type="RefSeq" id="XP_005783389.1">
    <property type="nucleotide sequence ID" value="XM_005783332.1"/>
</dbReference>
<dbReference type="GeneID" id="17276233"/>
<feature type="transmembrane region" description="Helical" evidence="1">
    <location>
        <begin position="60"/>
        <end position="78"/>
    </location>
</feature>
<dbReference type="OMA" id="NATCFIM"/>
<dbReference type="HOGENOM" id="CLU_1087522_0_0_1"/>
<dbReference type="RefSeq" id="XP_005759114.1">
    <property type="nucleotide sequence ID" value="XM_005759057.1"/>
</dbReference>
<evidence type="ECO:0000313" key="2">
    <source>
        <dbReference type="EnsemblProtists" id="EOD30960"/>
    </source>
</evidence>
<dbReference type="PaxDb" id="2903-EOD06685"/>
<evidence type="ECO:0008006" key="4">
    <source>
        <dbReference type="Google" id="ProtNLM"/>
    </source>
</evidence>
<evidence type="ECO:0000256" key="1">
    <source>
        <dbReference type="SAM" id="Phobius"/>
    </source>
</evidence>
<dbReference type="EnsemblProtists" id="EOD06685">
    <property type="protein sequence ID" value="EOD06685"/>
    <property type="gene ID" value="EMIHUDRAFT_446459"/>
</dbReference>
<dbReference type="GeneID" id="17252837"/>
<dbReference type="Proteomes" id="UP000013827">
    <property type="component" value="Unassembled WGS sequence"/>
</dbReference>
<proteinExistence type="predicted"/>
<reference evidence="2" key="2">
    <citation type="submission" date="2024-10" db="UniProtKB">
        <authorList>
            <consortium name="EnsemblProtists"/>
        </authorList>
    </citation>
    <scope>IDENTIFICATION</scope>
</reference>
<protein>
    <recommendedName>
        <fullName evidence="4">TLC domain-containing protein</fullName>
    </recommendedName>
</protein>
<feature type="transmembrane region" description="Helical" evidence="1">
    <location>
        <begin position="20"/>
        <end position="39"/>
    </location>
</feature>
<feature type="transmembrane region" description="Helical" evidence="1">
    <location>
        <begin position="98"/>
        <end position="114"/>
    </location>
</feature>
<keyword evidence="1" id="KW-1133">Transmembrane helix</keyword>
<dbReference type="eggNOG" id="ENOG502S7QY">
    <property type="taxonomic scope" value="Eukaryota"/>
</dbReference>
<organism evidence="2 3">
    <name type="scientific">Emiliania huxleyi (strain CCMP1516)</name>
    <dbReference type="NCBI Taxonomy" id="280463"/>
    <lineage>
        <taxon>Eukaryota</taxon>
        <taxon>Haptista</taxon>
        <taxon>Haptophyta</taxon>
        <taxon>Prymnesiophyceae</taxon>
        <taxon>Isochrysidales</taxon>
        <taxon>Noelaerhabdaceae</taxon>
        <taxon>Emiliania</taxon>
    </lineage>
</organism>
<dbReference type="AlphaFoldDB" id="A0A0D3K5C5"/>
<evidence type="ECO:0000313" key="3">
    <source>
        <dbReference type="Proteomes" id="UP000013827"/>
    </source>
</evidence>
<feature type="transmembrane region" description="Helical" evidence="1">
    <location>
        <begin position="150"/>
        <end position="171"/>
    </location>
</feature>
<keyword evidence="1" id="KW-0812">Transmembrane</keyword>
<feature type="transmembrane region" description="Helical" evidence="1">
    <location>
        <begin position="183"/>
        <end position="201"/>
    </location>
</feature>
<keyword evidence="1" id="KW-0472">Membrane</keyword>
<keyword evidence="3" id="KW-1185">Reference proteome</keyword>